<evidence type="ECO:0000313" key="4">
    <source>
        <dbReference type="Proteomes" id="UP000249081"/>
    </source>
</evidence>
<sequence>MDTTVVIVAGIIAIVVLVLLFLYRDRLSELSVNGRETTIQAKMQNKAQTEEELRDDKPVSVTFKGNKLRGEGQYRMRDADFSDNDVDGKQNLDLGYDEPSDADQPEQNQ</sequence>
<dbReference type="EMBL" id="QBMN01000040">
    <property type="protein sequence ID" value="PZO42863.1"/>
    <property type="molecule type" value="Genomic_DNA"/>
</dbReference>
<organism evidence="3 4">
    <name type="scientific">Shackletoniella antarctica</name>
    <dbReference type="NCBI Taxonomy" id="268115"/>
    <lineage>
        <taxon>Bacteria</taxon>
        <taxon>Bacillati</taxon>
        <taxon>Cyanobacteriota</taxon>
        <taxon>Cyanophyceae</taxon>
        <taxon>Oculatellales</taxon>
        <taxon>Oculatellaceae</taxon>
        <taxon>Shackletoniella</taxon>
    </lineage>
</organism>
<evidence type="ECO:0000256" key="2">
    <source>
        <dbReference type="SAM" id="Phobius"/>
    </source>
</evidence>
<keyword evidence="2" id="KW-0812">Transmembrane</keyword>
<proteinExistence type="predicted"/>
<keyword evidence="2" id="KW-1133">Transmembrane helix</keyword>
<gene>
    <name evidence="3" type="ORF">DCF17_07710</name>
</gene>
<keyword evidence="2" id="KW-0472">Membrane</keyword>
<evidence type="ECO:0000256" key="1">
    <source>
        <dbReference type="SAM" id="MobiDB-lite"/>
    </source>
</evidence>
<dbReference type="Proteomes" id="UP000249081">
    <property type="component" value="Unassembled WGS sequence"/>
</dbReference>
<feature type="region of interest" description="Disordered" evidence="1">
    <location>
        <begin position="42"/>
        <end position="109"/>
    </location>
</feature>
<feature type="compositionally biased region" description="Acidic residues" evidence="1">
    <location>
        <begin position="95"/>
        <end position="109"/>
    </location>
</feature>
<dbReference type="AlphaFoldDB" id="A0A2W4WCP6"/>
<feature type="transmembrane region" description="Helical" evidence="2">
    <location>
        <begin position="6"/>
        <end position="23"/>
    </location>
</feature>
<feature type="compositionally biased region" description="Basic and acidic residues" evidence="1">
    <location>
        <begin position="48"/>
        <end position="58"/>
    </location>
</feature>
<reference evidence="4" key="1">
    <citation type="submission" date="2018-04" db="EMBL/GenBank/DDBJ databases">
        <authorList>
            <person name="Cornet L."/>
        </authorList>
    </citation>
    <scope>NUCLEOTIDE SEQUENCE [LARGE SCALE GENOMIC DNA]</scope>
</reference>
<accession>A0A2W4WCP6</accession>
<name>A0A2W4WCP6_9CYAN</name>
<comment type="caution">
    <text evidence="3">The sequence shown here is derived from an EMBL/GenBank/DDBJ whole genome shotgun (WGS) entry which is preliminary data.</text>
</comment>
<feature type="compositionally biased region" description="Basic and acidic residues" evidence="1">
    <location>
        <begin position="68"/>
        <end position="90"/>
    </location>
</feature>
<protein>
    <submittedName>
        <fullName evidence="3">Uncharacterized protein</fullName>
    </submittedName>
</protein>
<evidence type="ECO:0000313" key="3">
    <source>
        <dbReference type="EMBL" id="PZO42863.1"/>
    </source>
</evidence>
<reference evidence="3 4" key="2">
    <citation type="submission" date="2018-06" db="EMBL/GenBank/DDBJ databases">
        <title>Metagenomic assembly of (sub)arctic Cyanobacteria and their associated microbiome from non-axenic cultures.</title>
        <authorList>
            <person name="Baurain D."/>
        </authorList>
    </citation>
    <scope>NUCLEOTIDE SEQUENCE [LARGE SCALE GENOMIC DNA]</scope>
    <source>
        <strain evidence="3">ULC041bin1</strain>
    </source>
</reference>